<keyword evidence="2" id="KW-0809">Transit peptide</keyword>
<evidence type="ECO:0000256" key="1">
    <source>
        <dbReference type="ARBA" id="ARBA00007692"/>
    </source>
</evidence>
<evidence type="ECO:0000313" key="3">
    <source>
        <dbReference type="Proteomes" id="UP000694888"/>
    </source>
</evidence>
<sequence>MLPVRHLTWCMRKHIRLLGVNRQNIALTKDLPVFSSFKSCFLPPTSDFSTNHSSCEEHADVARDAVDSSLPQKLWKRMRKGDPALKELIQFPNTQSKISQLADILDCDESLATELVKRNSPLLVCSEVVFQKIKLIKSYGFSAADIISNPSVLHRTYEVLDSRFQRLKEIGLLNSVSLRALKEPDSIFEAYFERRAEASKLLEGFASPTDFLSEQLNCDLTTMEELMRTNKFLCSISLVLVKNKMDVIRRCGLSPDVVRDNLGILQHTSVPELERRLQLLQGKNFQSSERNPGINHLLTCSIGDFSRAYKLLSERQDALEGCRDKAHYLQLRLGCSELEAGRMKSSSLLNRMSEMKLRKMLDFFLNEVQVPSEFVVQHKRLMTYSESRLRHRWQVLRDAGEADVSSLAGKLDLPESQFEKLYGGDS</sequence>
<dbReference type="GeneID" id="101856212"/>
<dbReference type="InterPro" id="IPR003690">
    <property type="entry name" value="MTERF"/>
</dbReference>
<name>A0ABM0K337_APLCA</name>
<keyword evidence="3" id="KW-1185">Reference proteome</keyword>
<evidence type="ECO:0000313" key="4">
    <source>
        <dbReference type="RefSeq" id="XP_005107640.1"/>
    </source>
</evidence>
<dbReference type="Gene3D" id="1.25.70.10">
    <property type="entry name" value="Transcription termination factor 3, mitochondrial"/>
    <property type="match status" value="1"/>
</dbReference>
<reference evidence="4" key="1">
    <citation type="submission" date="2025-08" db="UniProtKB">
        <authorList>
            <consortium name="RefSeq"/>
        </authorList>
    </citation>
    <scope>IDENTIFICATION</scope>
</reference>
<accession>A0ABM0K337</accession>
<dbReference type="RefSeq" id="XP_005107640.1">
    <property type="nucleotide sequence ID" value="XM_005107583.3"/>
</dbReference>
<dbReference type="InterPro" id="IPR038538">
    <property type="entry name" value="MTERF_sf"/>
</dbReference>
<protein>
    <submittedName>
        <fullName evidence="4">Uncharacterized protein LOC101856212</fullName>
    </submittedName>
</protein>
<gene>
    <name evidence="4" type="primary">LOC101856212</name>
</gene>
<evidence type="ECO:0000256" key="2">
    <source>
        <dbReference type="ARBA" id="ARBA00022946"/>
    </source>
</evidence>
<dbReference type="PANTHER" id="PTHR15437:SF6">
    <property type="entry name" value="TRANSCRIPTION TERMINATION FACTOR, MITOCHONDRIAL"/>
    <property type="match status" value="1"/>
</dbReference>
<dbReference type="PANTHER" id="PTHR15437">
    <property type="entry name" value="TRANSCRIPTION TERMINATION FACTOR, MITOCHONDRIAL"/>
    <property type="match status" value="1"/>
</dbReference>
<dbReference type="Proteomes" id="UP000694888">
    <property type="component" value="Unplaced"/>
</dbReference>
<organism evidence="3 4">
    <name type="scientific">Aplysia californica</name>
    <name type="common">California sea hare</name>
    <dbReference type="NCBI Taxonomy" id="6500"/>
    <lineage>
        <taxon>Eukaryota</taxon>
        <taxon>Metazoa</taxon>
        <taxon>Spiralia</taxon>
        <taxon>Lophotrochozoa</taxon>
        <taxon>Mollusca</taxon>
        <taxon>Gastropoda</taxon>
        <taxon>Heterobranchia</taxon>
        <taxon>Euthyneura</taxon>
        <taxon>Tectipleura</taxon>
        <taxon>Aplysiida</taxon>
        <taxon>Aplysioidea</taxon>
        <taxon>Aplysiidae</taxon>
        <taxon>Aplysia</taxon>
    </lineage>
</organism>
<comment type="similarity">
    <text evidence="1">Belongs to the mTERF family.</text>
</comment>
<proteinExistence type="inferred from homology"/>